<name>A0A1F4XJY1_9BACT</name>
<sequence length="89" mass="11087">MYIPEQFRFNAEFIRRFLELNIPERERSQVVRDLFRQLIQIEEGESDDFSSLKKFCFHEDDRLRVDDERLFTFIDTIRKHRQFLQEIIS</sequence>
<comment type="caution">
    <text evidence="1">The sequence shown here is derived from an EMBL/GenBank/DDBJ whole genome shotgun (WGS) entry which is preliminary data.</text>
</comment>
<evidence type="ECO:0000313" key="2">
    <source>
        <dbReference type="Proteomes" id="UP000177614"/>
    </source>
</evidence>
<evidence type="ECO:0000313" key="1">
    <source>
        <dbReference type="EMBL" id="OGC81928.1"/>
    </source>
</evidence>
<dbReference type="AlphaFoldDB" id="A0A1F4XJY1"/>
<accession>A0A1F4XJY1</accession>
<proteinExistence type="predicted"/>
<dbReference type="EMBL" id="MEWR01000014">
    <property type="protein sequence ID" value="OGC81928.1"/>
    <property type="molecule type" value="Genomic_DNA"/>
</dbReference>
<dbReference type="Proteomes" id="UP000177614">
    <property type="component" value="Unassembled WGS sequence"/>
</dbReference>
<reference evidence="1 2" key="1">
    <citation type="journal article" date="2016" name="Nat. Commun.">
        <title>Thousands of microbial genomes shed light on interconnected biogeochemical processes in an aquifer system.</title>
        <authorList>
            <person name="Anantharaman K."/>
            <person name="Brown C.T."/>
            <person name="Hug L.A."/>
            <person name="Sharon I."/>
            <person name="Castelle C.J."/>
            <person name="Probst A.J."/>
            <person name="Thomas B.C."/>
            <person name="Singh A."/>
            <person name="Wilkins M.J."/>
            <person name="Karaoz U."/>
            <person name="Brodie E.L."/>
            <person name="Williams K.H."/>
            <person name="Hubbard S.S."/>
            <person name="Banfield J.F."/>
        </authorList>
    </citation>
    <scope>NUCLEOTIDE SEQUENCE [LARGE SCALE GENOMIC DNA]</scope>
</reference>
<organism evidence="1 2">
    <name type="scientific">Candidatus Abawacabacteria bacterium RBG_16_42_10</name>
    <dbReference type="NCBI Taxonomy" id="1817814"/>
    <lineage>
        <taxon>Bacteria</taxon>
        <taxon>Candidatus Abawacaibacteriota</taxon>
    </lineage>
</organism>
<gene>
    <name evidence="1" type="ORF">A2V81_03555</name>
</gene>
<protein>
    <submittedName>
        <fullName evidence="1">Uncharacterized protein</fullName>
    </submittedName>
</protein>
<dbReference type="STRING" id="1817814.A2V81_03555"/>